<comment type="caution">
    <text evidence="2">The sequence shown here is derived from an EMBL/GenBank/DDBJ whole genome shotgun (WGS) entry which is preliminary data.</text>
</comment>
<name>A0A9R1XS45_LACSA</name>
<feature type="region of interest" description="Disordered" evidence="1">
    <location>
        <begin position="1"/>
        <end position="77"/>
    </location>
</feature>
<organism evidence="2 3">
    <name type="scientific">Lactuca sativa</name>
    <name type="common">Garden lettuce</name>
    <dbReference type="NCBI Taxonomy" id="4236"/>
    <lineage>
        <taxon>Eukaryota</taxon>
        <taxon>Viridiplantae</taxon>
        <taxon>Streptophyta</taxon>
        <taxon>Embryophyta</taxon>
        <taxon>Tracheophyta</taxon>
        <taxon>Spermatophyta</taxon>
        <taxon>Magnoliopsida</taxon>
        <taxon>eudicotyledons</taxon>
        <taxon>Gunneridae</taxon>
        <taxon>Pentapetalae</taxon>
        <taxon>asterids</taxon>
        <taxon>campanulids</taxon>
        <taxon>Asterales</taxon>
        <taxon>Asteraceae</taxon>
        <taxon>Cichorioideae</taxon>
        <taxon>Cichorieae</taxon>
        <taxon>Lactucinae</taxon>
        <taxon>Lactuca</taxon>
    </lineage>
</organism>
<evidence type="ECO:0000313" key="3">
    <source>
        <dbReference type="Proteomes" id="UP000235145"/>
    </source>
</evidence>
<keyword evidence="3" id="KW-1185">Reference proteome</keyword>
<feature type="compositionally biased region" description="Acidic residues" evidence="1">
    <location>
        <begin position="40"/>
        <end position="49"/>
    </location>
</feature>
<dbReference type="AlphaFoldDB" id="A0A9R1XS45"/>
<gene>
    <name evidence="2" type="ORF">LSAT_V11C100023990</name>
</gene>
<sequence length="122" mass="14326">MFPKKQPSGAQNRKRKQREQDLTNKLQGSLNKYFVRSENNDENSNDVENNDFVNNSKGSIETSNEPTENSNDHENNDFVDKSNLMILIFLIKEYGINALGRHFSCEFYVRKLRNGDSYDRKW</sequence>
<reference evidence="2 3" key="1">
    <citation type="journal article" date="2017" name="Nat. Commun.">
        <title>Genome assembly with in vitro proximity ligation data and whole-genome triplication in lettuce.</title>
        <authorList>
            <person name="Reyes-Chin-Wo S."/>
            <person name="Wang Z."/>
            <person name="Yang X."/>
            <person name="Kozik A."/>
            <person name="Arikit S."/>
            <person name="Song C."/>
            <person name="Xia L."/>
            <person name="Froenicke L."/>
            <person name="Lavelle D.O."/>
            <person name="Truco M.J."/>
            <person name="Xia R."/>
            <person name="Zhu S."/>
            <person name="Xu C."/>
            <person name="Xu H."/>
            <person name="Xu X."/>
            <person name="Cox K."/>
            <person name="Korf I."/>
            <person name="Meyers B.C."/>
            <person name="Michelmore R.W."/>
        </authorList>
    </citation>
    <scope>NUCLEOTIDE SEQUENCE [LARGE SCALE GENOMIC DNA]</scope>
    <source>
        <strain evidence="3">cv. Salinas</strain>
        <tissue evidence="2">Seedlings</tissue>
    </source>
</reference>
<proteinExistence type="predicted"/>
<protein>
    <submittedName>
        <fullName evidence="2">Uncharacterized protein</fullName>
    </submittedName>
</protein>
<feature type="compositionally biased region" description="Polar residues" evidence="1">
    <location>
        <begin position="57"/>
        <end position="69"/>
    </location>
</feature>
<dbReference type="EMBL" id="NBSK02000001">
    <property type="protein sequence ID" value="KAJ0225430.1"/>
    <property type="molecule type" value="Genomic_DNA"/>
</dbReference>
<evidence type="ECO:0000313" key="2">
    <source>
        <dbReference type="EMBL" id="KAJ0225430.1"/>
    </source>
</evidence>
<dbReference type="Proteomes" id="UP000235145">
    <property type="component" value="Unassembled WGS sequence"/>
</dbReference>
<evidence type="ECO:0000256" key="1">
    <source>
        <dbReference type="SAM" id="MobiDB-lite"/>
    </source>
</evidence>
<accession>A0A9R1XS45</accession>